<keyword evidence="7 12" id="KW-0472">Membrane</keyword>
<dbReference type="Pfam" id="PF00679">
    <property type="entry name" value="EFG_C"/>
    <property type="match status" value="1"/>
</dbReference>
<dbReference type="CDD" id="cd16260">
    <property type="entry name" value="EF4_III"/>
    <property type="match status" value="1"/>
</dbReference>
<sequence length="611" mass="67843">MTDLRKIRNFSIIAHIDHGKSTLADRLIQHCGGLTDREMSEQVLDNMDIEKERGITIKAQTVRLDYTARDGETYELNLMDTPGHVDFAYEVSRSLAACEGALLVVDAAQGVEAQTLANVYQSIEHDHEIVPVINKIDLPAAEPQRVAEEIEEIVGIEATGSWEEGGAVLTSAKSGIGIEETLEALVKRIPPPTGDRDAPLKAMLVDSWYDPYLGVVILVRVMDGAIKKGLNVRFMQGGTQHLIDRVGCFTPKRTDLPELGPGEIGFITAQIKEVEQARVGDTITTVKGGADKALPGYKEVQPVVFCGLFPVDAADFEKLRESIGKLRLNDASFSFEAESSAALGFGFRAGFLGLLHLEIIQERLTREYDLDLITTAPSVVYRIQLNKSRTDPAQELMLHNPADYPDPSRIEQIEEPWIKAVIYTPDEYLGAILKLCQDRRGIQVDLTYVGGRAQVTYELPLNEVVFDFYDRLKSISRGYASFDYEQIGLREGDLVKMSILVNNEPVDALSMIVHRDVAESRGRGMCERLKDLIPRHLFKVPIQAAIGGKVIARETIAAMRKDVTAKCYGGDISRKKKLLEKQKKGKARMREYGNVSIPQEAFIAALRMGEE</sequence>
<dbReference type="PRINTS" id="PR00315">
    <property type="entry name" value="ELONGATNFCT"/>
</dbReference>
<dbReference type="FunFam" id="3.30.70.2570:FF:000001">
    <property type="entry name" value="Translation factor GUF1, mitochondrial"/>
    <property type="match status" value="1"/>
</dbReference>
<dbReference type="SUPFAM" id="SSF52540">
    <property type="entry name" value="P-loop containing nucleoside triphosphate hydrolases"/>
    <property type="match status" value="1"/>
</dbReference>
<dbReference type="GO" id="GO:0005886">
    <property type="term" value="C:plasma membrane"/>
    <property type="evidence" value="ECO:0007669"/>
    <property type="project" value="UniProtKB-SubCell"/>
</dbReference>
<accession>A0A0L1KBB8</accession>
<dbReference type="NCBIfam" id="TIGR01393">
    <property type="entry name" value="lepA"/>
    <property type="match status" value="1"/>
</dbReference>
<dbReference type="GO" id="GO:0045727">
    <property type="term" value="P:positive regulation of translation"/>
    <property type="evidence" value="ECO:0007669"/>
    <property type="project" value="UniProtKB-UniRule"/>
</dbReference>
<dbReference type="PANTHER" id="PTHR43512:SF4">
    <property type="entry name" value="TRANSLATION FACTOR GUF1 HOMOLOG, CHLOROPLASTIC"/>
    <property type="match status" value="1"/>
</dbReference>
<dbReference type="InterPro" id="IPR035647">
    <property type="entry name" value="EFG_III/V"/>
</dbReference>
<reference evidence="14" key="1">
    <citation type="submission" date="2015-02" db="EMBL/GenBank/DDBJ databases">
        <authorList>
            <person name="Chooi Y.-H."/>
        </authorList>
    </citation>
    <scope>NUCLEOTIDE SEQUENCE [LARGE SCALE GENOMIC DNA]</scope>
    <source>
        <strain evidence="14">LAMA 915</strain>
    </source>
</reference>
<comment type="subcellular location">
    <subcellularLocation>
        <location evidence="12">Cell membrane</location>
        <topology evidence="12">Peripheral membrane protein</topology>
        <orientation evidence="12">Cytoplasmic side</orientation>
    </subcellularLocation>
</comment>
<dbReference type="HAMAP" id="MF_00071">
    <property type="entry name" value="LepA"/>
    <property type="match status" value="1"/>
</dbReference>
<dbReference type="PATRIC" id="fig|1306953.7.peg.2264"/>
<dbReference type="InterPro" id="IPR006297">
    <property type="entry name" value="EF-4"/>
</dbReference>
<dbReference type="GO" id="GO:0043022">
    <property type="term" value="F:ribosome binding"/>
    <property type="evidence" value="ECO:0007669"/>
    <property type="project" value="UniProtKB-UniRule"/>
</dbReference>
<dbReference type="GO" id="GO:0005525">
    <property type="term" value="F:GTP binding"/>
    <property type="evidence" value="ECO:0007669"/>
    <property type="project" value="UniProtKB-UniRule"/>
</dbReference>
<gene>
    <name evidence="12" type="primary">lepA</name>
    <name evidence="14" type="ORF">J121_2190</name>
</gene>
<evidence type="ECO:0000256" key="6">
    <source>
        <dbReference type="ARBA" id="ARBA00023134"/>
    </source>
</evidence>
<dbReference type="Gene3D" id="3.30.70.2570">
    <property type="entry name" value="Elongation factor 4, C-terminal domain"/>
    <property type="match status" value="1"/>
</dbReference>
<feature type="domain" description="Tr-type G" evidence="13">
    <location>
        <begin position="5"/>
        <end position="193"/>
    </location>
</feature>
<dbReference type="NCBIfam" id="TIGR00231">
    <property type="entry name" value="small_GTP"/>
    <property type="match status" value="1"/>
</dbReference>
<evidence type="ECO:0000256" key="10">
    <source>
        <dbReference type="ARBA" id="ARBA00061052"/>
    </source>
</evidence>
<dbReference type="CDD" id="cd03709">
    <property type="entry name" value="lepA_C"/>
    <property type="match status" value="1"/>
</dbReference>
<dbReference type="InterPro" id="IPR000795">
    <property type="entry name" value="T_Tr_GTP-bd_dom"/>
</dbReference>
<dbReference type="GO" id="GO:0097216">
    <property type="term" value="F:guanosine tetraphosphate binding"/>
    <property type="evidence" value="ECO:0007669"/>
    <property type="project" value="UniProtKB-ARBA"/>
</dbReference>
<dbReference type="FunFam" id="3.40.50.300:FF:000078">
    <property type="entry name" value="Elongation factor 4"/>
    <property type="match status" value="1"/>
</dbReference>
<dbReference type="InterPro" id="IPR035654">
    <property type="entry name" value="LepA_IV"/>
</dbReference>
<dbReference type="Pfam" id="PF00009">
    <property type="entry name" value="GTP_EFTU"/>
    <property type="match status" value="1"/>
</dbReference>
<dbReference type="InterPro" id="IPR000640">
    <property type="entry name" value="EFG_V-like"/>
</dbReference>
<dbReference type="EC" id="3.6.5.n1" evidence="11 12"/>
<comment type="function">
    <text evidence="9 12">Required for accurate and efficient protein synthesis under certain stress conditions. May act as a fidelity factor of the translation reaction, by catalyzing a one-codon backward translocation of tRNAs on improperly translocated ribosomes. Back-translocation proceeds from a post-translocation (POST) complex to a pre-translocation (PRE) complex, thus giving elongation factor G a second chance to translocate the tRNAs correctly. Binds to ribosomes in a GTP-dependent manner.</text>
</comment>
<dbReference type="SUPFAM" id="SSF54980">
    <property type="entry name" value="EF-G C-terminal domain-like"/>
    <property type="match status" value="2"/>
</dbReference>
<keyword evidence="6 12" id="KW-0342">GTP-binding</keyword>
<comment type="catalytic activity">
    <reaction evidence="8 12">
        <text>GTP + H2O = GDP + phosphate + H(+)</text>
        <dbReference type="Rhea" id="RHEA:19669"/>
        <dbReference type="ChEBI" id="CHEBI:15377"/>
        <dbReference type="ChEBI" id="CHEBI:15378"/>
        <dbReference type="ChEBI" id="CHEBI:37565"/>
        <dbReference type="ChEBI" id="CHEBI:43474"/>
        <dbReference type="ChEBI" id="CHEBI:58189"/>
        <dbReference type="EC" id="3.6.5.n1"/>
    </reaction>
</comment>
<dbReference type="CDD" id="cd01890">
    <property type="entry name" value="LepA"/>
    <property type="match status" value="1"/>
</dbReference>
<evidence type="ECO:0000256" key="7">
    <source>
        <dbReference type="ARBA" id="ARBA00023136"/>
    </source>
</evidence>
<proteinExistence type="inferred from homology"/>
<feature type="binding site" evidence="12">
    <location>
        <begin position="17"/>
        <end position="22"/>
    </location>
    <ligand>
        <name>GTP</name>
        <dbReference type="ChEBI" id="CHEBI:37565"/>
    </ligand>
</feature>
<evidence type="ECO:0000256" key="4">
    <source>
        <dbReference type="ARBA" id="ARBA00022801"/>
    </source>
</evidence>
<evidence type="ECO:0000259" key="13">
    <source>
        <dbReference type="PROSITE" id="PS51722"/>
    </source>
</evidence>
<dbReference type="Pfam" id="PF03144">
    <property type="entry name" value="GTP_EFTU_D2"/>
    <property type="match status" value="1"/>
</dbReference>
<dbReference type="Gene3D" id="3.30.70.870">
    <property type="entry name" value="Elongation Factor G (Translational Gtpase), domain 3"/>
    <property type="match status" value="1"/>
</dbReference>
<dbReference type="Pfam" id="PF06421">
    <property type="entry name" value="LepA_C"/>
    <property type="match status" value="1"/>
</dbReference>
<evidence type="ECO:0000313" key="15">
    <source>
        <dbReference type="Proteomes" id="UP000037446"/>
    </source>
</evidence>
<evidence type="ECO:0000313" key="14">
    <source>
        <dbReference type="EMBL" id="KNH01174.1"/>
    </source>
</evidence>
<dbReference type="AlphaFoldDB" id="A0A0L1KBB8"/>
<dbReference type="Gene3D" id="3.40.50.300">
    <property type="entry name" value="P-loop containing nucleotide triphosphate hydrolases"/>
    <property type="match status" value="1"/>
</dbReference>
<dbReference type="Gene3D" id="3.30.70.240">
    <property type="match status" value="1"/>
</dbReference>
<keyword evidence="4 12" id="KW-0378">Hydrolase</keyword>
<dbReference type="InterPro" id="IPR005225">
    <property type="entry name" value="Small_GTP-bd"/>
</dbReference>
<dbReference type="FunFam" id="3.30.70.870:FF:000004">
    <property type="entry name" value="Translation factor GUF1, mitochondrial"/>
    <property type="match status" value="1"/>
</dbReference>
<dbReference type="Proteomes" id="UP000037446">
    <property type="component" value="Unassembled WGS sequence"/>
</dbReference>
<comment type="similarity">
    <text evidence="10">Belongs to the GTP-binding elongation factor family. LepA subfamily.</text>
</comment>
<evidence type="ECO:0000256" key="2">
    <source>
        <dbReference type="ARBA" id="ARBA00022475"/>
    </source>
</evidence>
<keyword evidence="2 12" id="KW-1003">Cell membrane</keyword>
<evidence type="ECO:0000256" key="9">
    <source>
        <dbReference type="ARBA" id="ARBA00057626"/>
    </source>
</evidence>
<evidence type="ECO:0000256" key="5">
    <source>
        <dbReference type="ARBA" id="ARBA00022917"/>
    </source>
</evidence>
<feature type="binding site" evidence="12">
    <location>
        <begin position="134"/>
        <end position="137"/>
    </location>
    <ligand>
        <name>GTP</name>
        <dbReference type="ChEBI" id="CHEBI:37565"/>
    </ligand>
</feature>
<dbReference type="CDD" id="cd03699">
    <property type="entry name" value="EF4_II"/>
    <property type="match status" value="1"/>
</dbReference>
<dbReference type="FunFam" id="3.30.70.240:FF:000007">
    <property type="entry name" value="Translation factor GUF1, mitochondrial"/>
    <property type="match status" value="1"/>
</dbReference>
<dbReference type="PROSITE" id="PS51722">
    <property type="entry name" value="G_TR_2"/>
    <property type="match status" value="1"/>
</dbReference>
<evidence type="ECO:0000256" key="1">
    <source>
        <dbReference type="ARBA" id="ARBA00005454"/>
    </source>
</evidence>
<keyword evidence="3 12" id="KW-0547">Nucleotide-binding</keyword>
<protein>
    <recommendedName>
        <fullName evidence="11 12">Elongation factor 4</fullName>
        <shortName evidence="12">EF-4</shortName>
        <ecNumber evidence="11 12">3.6.5.n1</ecNumber>
    </recommendedName>
    <alternativeName>
        <fullName evidence="12">Ribosomal back-translocase LepA</fullName>
    </alternativeName>
</protein>
<evidence type="ECO:0000256" key="11">
    <source>
        <dbReference type="ARBA" id="ARBA00066744"/>
    </source>
</evidence>
<dbReference type="PROSITE" id="PS00301">
    <property type="entry name" value="G_TR_1"/>
    <property type="match status" value="1"/>
</dbReference>
<dbReference type="InterPro" id="IPR027417">
    <property type="entry name" value="P-loop_NTPase"/>
</dbReference>
<dbReference type="Gene3D" id="2.40.30.10">
    <property type="entry name" value="Translation factors"/>
    <property type="match status" value="1"/>
</dbReference>
<dbReference type="InterPro" id="IPR013842">
    <property type="entry name" value="LepA_CTD"/>
</dbReference>
<dbReference type="GO" id="GO:0003924">
    <property type="term" value="F:GTPase activity"/>
    <property type="evidence" value="ECO:0007669"/>
    <property type="project" value="UniProtKB-UniRule"/>
</dbReference>
<organism evidence="14 15">
    <name type="scientific">Qipengyuania citrea LAMA 915</name>
    <dbReference type="NCBI Taxonomy" id="1306953"/>
    <lineage>
        <taxon>Bacteria</taxon>
        <taxon>Pseudomonadati</taxon>
        <taxon>Pseudomonadota</taxon>
        <taxon>Alphaproteobacteria</taxon>
        <taxon>Sphingomonadales</taxon>
        <taxon>Erythrobacteraceae</taxon>
        <taxon>Qipengyuania</taxon>
    </lineage>
</organism>
<dbReference type="EMBL" id="JYNE01000027">
    <property type="protein sequence ID" value="KNH01174.1"/>
    <property type="molecule type" value="Genomic_DNA"/>
</dbReference>
<evidence type="ECO:0000256" key="12">
    <source>
        <dbReference type="HAMAP-Rule" id="MF_00071"/>
    </source>
</evidence>
<comment type="similarity">
    <text evidence="1 12">Belongs to the TRAFAC class translation factor GTPase superfamily. Classic translation factor GTPase family. LepA subfamily.</text>
</comment>
<dbReference type="PANTHER" id="PTHR43512">
    <property type="entry name" value="TRANSLATION FACTOR GUF1-RELATED"/>
    <property type="match status" value="1"/>
</dbReference>
<dbReference type="FunFam" id="2.40.30.10:FF:000015">
    <property type="entry name" value="Translation factor GUF1, mitochondrial"/>
    <property type="match status" value="1"/>
</dbReference>
<name>A0A0L1KBB8_9SPHN</name>
<evidence type="ECO:0000256" key="3">
    <source>
        <dbReference type="ARBA" id="ARBA00022741"/>
    </source>
</evidence>
<comment type="caution">
    <text evidence="14">The sequence shown here is derived from an EMBL/GenBank/DDBJ whole genome shotgun (WGS) entry which is preliminary data.</text>
</comment>
<evidence type="ECO:0000256" key="8">
    <source>
        <dbReference type="ARBA" id="ARBA00050293"/>
    </source>
</evidence>
<dbReference type="RefSeq" id="WP_050601135.1">
    <property type="nucleotide sequence ID" value="NZ_JYNE01000027.1"/>
</dbReference>
<dbReference type="InterPro" id="IPR004161">
    <property type="entry name" value="EFTu-like_2"/>
</dbReference>
<dbReference type="InterPro" id="IPR031157">
    <property type="entry name" value="G_TR_CS"/>
</dbReference>
<dbReference type="STRING" id="1306953.J121_2190"/>
<dbReference type="InterPro" id="IPR038363">
    <property type="entry name" value="LepA_C_sf"/>
</dbReference>
<keyword evidence="5 12" id="KW-0648">Protein biosynthesis</keyword>
<keyword evidence="14" id="KW-0251">Elongation factor</keyword>
<dbReference type="GO" id="GO:0003746">
    <property type="term" value="F:translation elongation factor activity"/>
    <property type="evidence" value="ECO:0007669"/>
    <property type="project" value="UniProtKB-UniRule"/>
</dbReference>